<dbReference type="KEGG" id="sgra:EX895_001060"/>
<comment type="caution">
    <text evidence="1">The sequence shown here is derived from an EMBL/GenBank/DDBJ whole genome shotgun (WGS) entry which is preliminary data.</text>
</comment>
<organism evidence="1 2">
    <name type="scientific">Sporisorium graminicola</name>
    <dbReference type="NCBI Taxonomy" id="280036"/>
    <lineage>
        <taxon>Eukaryota</taxon>
        <taxon>Fungi</taxon>
        <taxon>Dikarya</taxon>
        <taxon>Basidiomycota</taxon>
        <taxon>Ustilaginomycotina</taxon>
        <taxon>Ustilaginomycetes</taxon>
        <taxon>Ustilaginales</taxon>
        <taxon>Ustilaginaceae</taxon>
        <taxon>Sporisorium</taxon>
    </lineage>
</organism>
<evidence type="ECO:0000313" key="2">
    <source>
        <dbReference type="Proteomes" id="UP000306050"/>
    </source>
</evidence>
<dbReference type="InterPro" id="IPR029045">
    <property type="entry name" value="ClpP/crotonase-like_dom_sf"/>
</dbReference>
<reference evidence="1 2" key="1">
    <citation type="submission" date="2019-05" db="EMBL/GenBank/DDBJ databases">
        <title>Sporisorium graminicola CBS 10092 draft sequencing and annotation.</title>
        <authorList>
            <person name="Solano-Gonzalez S."/>
            <person name="Caddick M.X."/>
            <person name="Darby A."/>
        </authorList>
    </citation>
    <scope>NUCLEOTIDE SEQUENCE [LARGE SCALE GENOMIC DNA]</scope>
    <source>
        <strain evidence="1 2">CBS 10092</strain>
    </source>
</reference>
<dbReference type="AlphaFoldDB" id="A0A4U7L1C7"/>
<dbReference type="OrthoDB" id="410701at2759"/>
<dbReference type="EMBL" id="SRRM01000002">
    <property type="protein sequence ID" value="TKY91061.1"/>
    <property type="molecule type" value="Genomic_DNA"/>
</dbReference>
<dbReference type="Gene3D" id="3.90.226.10">
    <property type="entry name" value="2-enoyl-CoA Hydratase, Chain A, domain 1"/>
    <property type="match status" value="1"/>
</dbReference>
<keyword evidence="2" id="KW-1185">Reference proteome</keyword>
<sequence length="80" mass="9212">MADWEQVSPLLRTRRPQDDILIVSLVNEPYNFLDRQCFDELNAVIAPLDIKTTRAVILTGGIKEIFVTHYNVDELIHFGL</sequence>
<accession>A0A4U7L1C7</accession>
<proteinExistence type="predicted"/>
<dbReference type="SUPFAM" id="SSF52096">
    <property type="entry name" value="ClpP/crotonase"/>
    <property type="match status" value="1"/>
</dbReference>
<dbReference type="GeneID" id="40723955"/>
<evidence type="ECO:0000313" key="1">
    <source>
        <dbReference type="EMBL" id="TKY91061.1"/>
    </source>
</evidence>
<dbReference type="RefSeq" id="XP_029743046.1">
    <property type="nucleotide sequence ID" value="XM_029881660.1"/>
</dbReference>
<gene>
    <name evidence="1" type="ORF">EX895_001060</name>
</gene>
<dbReference type="Proteomes" id="UP000306050">
    <property type="component" value="Chromosome SGRAM_1"/>
</dbReference>
<protein>
    <submittedName>
        <fullName evidence="1">Uncharacterized protein</fullName>
    </submittedName>
</protein>
<name>A0A4U7L1C7_9BASI</name>